<evidence type="ECO:0000256" key="2">
    <source>
        <dbReference type="SAM" id="Phobius"/>
    </source>
</evidence>
<evidence type="ECO:0000313" key="4">
    <source>
        <dbReference type="Proteomes" id="UP001335648"/>
    </source>
</evidence>
<dbReference type="Proteomes" id="UP001335648">
    <property type="component" value="Unassembled WGS sequence"/>
</dbReference>
<keyword evidence="2" id="KW-1133">Transmembrane helix</keyword>
<gene>
    <name evidence="3" type="ORF">CesoFtcFv8_003980</name>
</gene>
<proteinExistence type="predicted"/>
<feature type="transmembrane region" description="Helical" evidence="2">
    <location>
        <begin position="154"/>
        <end position="177"/>
    </location>
</feature>
<evidence type="ECO:0000313" key="3">
    <source>
        <dbReference type="EMBL" id="KAK5910112.1"/>
    </source>
</evidence>
<dbReference type="AlphaFoldDB" id="A0AAN8CU97"/>
<keyword evidence="2" id="KW-0472">Membrane</keyword>
<feature type="region of interest" description="Disordered" evidence="1">
    <location>
        <begin position="198"/>
        <end position="217"/>
    </location>
</feature>
<reference evidence="3 4" key="1">
    <citation type="journal article" date="2023" name="Mol. Biol. Evol.">
        <title>Genomics of Secondarily Temperate Adaptation in the Only Non-Antarctic Icefish.</title>
        <authorList>
            <person name="Rivera-Colon A.G."/>
            <person name="Rayamajhi N."/>
            <person name="Minhas B.F."/>
            <person name="Madrigal G."/>
            <person name="Bilyk K.T."/>
            <person name="Yoon V."/>
            <person name="Hune M."/>
            <person name="Gregory S."/>
            <person name="Cheng C.H.C."/>
            <person name="Catchen J.M."/>
        </authorList>
    </citation>
    <scope>NUCLEOTIDE SEQUENCE [LARGE SCALE GENOMIC DNA]</scope>
    <source>
        <strain evidence="3">JC2023a</strain>
    </source>
</reference>
<organism evidence="3 4">
    <name type="scientific">Champsocephalus esox</name>
    <name type="common">pike icefish</name>
    <dbReference type="NCBI Taxonomy" id="159716"/>
    <lineage>
        <taxon>Eukaryota</taxon>
        <taxon>Metazoa</taxon>
        <taxon>Chordata</taxon>
        <taxon>Craniata</taxon>
        <taxon>Vertebrata</taxon>
        <taxon>Euteleostomi</taxon>
        <taxon>Actinopterygii</taxon>
        <taxon>Neopterygii</taxon>
        <taxon>Teleostei</taxon>
        <taxon>Neoteleostei</taxon>
        <taxon>Acanthomorphata</taxon>
        <taxon>Eupercaria</taxon>
        <taxon>Perciformes</taxon>
        <taxon>Notothenioidei</taxon>
        <taxon>Channichthyidae</taxon>
        <taxon>Champsocephalus</taxon>
    </lineage>
</organism>
<evidence type="ECO:0000256" key="1">
    <source>
        <dbReference type="SAM" id="MobiDB-lite"/>
    </source>
</evidence>
<accession>A0AAN8CU97</accession>
<dbReference type="EMBL" id="JAULUE010002048">
    <property type="protein sequence ID" value="KAK5910112.1"/>
    <property type="molecule type" value="Genomic_DNA"/>
</dbReference>
<name>A0AAN8CU97_9TELE</name>
<comment type="caution">
    <text evidence="3">The sequence shown here is derived from an EMBL/GenBank/DDBJ whole genome shotgun (WGS) entry which is preliminary data.</text>
</comment>
<sequence length="217" mass="24084">MQKVFSALISNMKELQVIFMLFLAAGLMQCFLATASQGGNSLAKLFFCMDPGCAKNVTTIFCDDEQVPFDHIADCRPSGPPPPQTVCQHDGRAFVFTNTSRRCDFEVISRAIKTRNCQDHSDICTFFNGKSDGAATPSPVSTEASRHDPAKRGYIGVVVPVLLLLLLGFSFLIAYVVRRRNTERNQLTREEFPLQIRDTRGDPLEDVSSLPQHHLGT</sequence>
<protein>
    <submittedName>
        <fullName evidence="3">Uncharacterized protein</fullName>
    </submittedName>
</protein>
<keyword evidence="4" id="KW-1185">Reference proteome</keyword>
<keyword evidence="2" id="KW-0812">Transmembrane</keyword>